<dbReference type="Proteomes" id="UP000314294">
    <property type="component" value="Unassembled WGS sequence"/>
</dbReference>
<comment type="caution">
    <text evidence="1">The sequence shown here is derived from an EMBL/GenBank/DDBJ whole genome shotgun (WGS) entry which is preliminary data.</text>
</comment>
<organism evidence="1 2">
    <name type="scientific">Liparis tanakae</name>
    <name type="common">Tanaka's snailfish</name>
    <dbReference type="NCBI Taxonomy" id="230148"/>
    <lineage>
        <taxon>Eukaryota</taxon>
        <taxon>Metazoa</taxon>
        <taxon>Chordata</taxon>
        <taxon>Craniata</taxon>
        <taxon>Vertebrata</taxon>
        <taxon>Euteleostomi</taxon>
        <taxon>Actinopterygii</taxon>
        <taxon>Neopterygii</taxon>
        <taxon>Teleostei</taxon>
        <taxon>Neoteleostei</taxon>
        <taxon>Acanthomorphata</taxon>
        <taxon>Eupercaria</taxon>
        <taxon>Perciformes</taxon>
        <taxon>Cottioidei</taxon>
        <taxon>Cottales</taxon>
        <taxon>Liparidae</taxon>
        <taxon>Liparis</taxon>
    </lineage>
</organism>
<reference evidence="1 2" key="1">
    <citation type="submission" date="2019-03" db="EMBL/GenBank/DDBJ databases">
        <title>First draft genome of Liparis tanakae, snailfish: a comprehensive survey of snailfish specific genes.</title>
        <authorList>
            <person name="Kim W."/>
            <person name="Song I."/>
            <person name="Jeong J.-H."/>
            <person name="Kim D."/>
            <person name="Kim S."/>
            <person name="Ryu S."/>
            <person name="Song J.Y."/>
            <person name="Lee S.K."/>
        </authorList>
    </citation>
    <scope>NUCLEOTIDE SEQUENCE [LARGE SCALE GENOMIC DNA]</scope>
    <source>
        <tissue evidence="1">Muscle</tissue>
    </source>
</reference>
<protein>
    <submittedName>
        <fullName evidence="1">Uncharacterized protein</fullName>
    </submittedName>
</protein>
<evidence type="ECO:0000313" key="2">
    <source>
        <dbReference type="Proteomes" id="UP000314294"/>
    </source>
</evidence>
<gene>
    <name evidence="1" type="ORF">EYF80_048124</name>
</gene>
<name>A0A4Z2FLD8_9TELE</name>
<proteinExistence type="predicted"/>
<accession>A0A4Z2FLD8</accession>
<sequence length="113" mass="12080">MFYRKSTQTNPSARSLDGVRTGEEALQSITLSVTFEEAKLGLNSDPVCLPQSQVCSVQCNILLQTPGSTAPSLSSFPQLLPSAPSLSSFPQLLPSTVIYAALTSRSLLKSDNF</sequence>
<dbReference type="AlphaFoldDB" id="A0A4Z2FLD8"/>
<dbReference type="EMBL" id="SRLO01001086">
    <property type="protein sequence ID" value="TNN41710.1"/>
    <property type="molecule type" value="Genomic_DNA"/>
</dbReference>
<evidence type="ECO:0000313" key="1">
    <source>
        <dbReference type="EMBL" id="TNN41710.1"/>
    </source>
</evidence>
<keyword evidence="2" id="KW-1185">Reference proteome</keyword>